<dbReference type="EMBL" id="RZIJ01000059">
    <property type="protein sequence ID" value="RUQ59829.1"/>
    <property type="molecule type" value="Genomic_DNA"/>
</dbReference>
<gene>
    <name evidence="4" type="ORF">EJ913_30940</name>
</gene>
<keyword evidence="5" id="KW-1185">Reference proteome</keyword>
<dbReference type="InterPro" id="IPR042099">
    <property type="entry name" value="ANL_N_sf"/>
</dbReference>
<dbReference type="CDD" id="cd04433">
    <property type="entry name" value="AFD_class_I"/>
    <property type="match status" value="1"/>
</dbReference>
<dbReference type="Pfam" id="PF13193">
    <property type="entry name" value="AMP-binding_C"/>
    <property type="match status" value="1"/>
</dbReference>
<dbReference type="Proteomes" id="UP000280346">
    <property type="component" value="Unassembled WGS sequence"/>
</dbReference>
<evidence type="ECO:0000256" key="1">
    <source>
        <dbReference type="SAM" id="Phobius"/>
    </source>
</evidence>
<dbReference type="OrthoDB" id="7055148at2"/>
<dbReference type="GO" id="GO:0016878">
    <property type="term" value="F:acid-thiol ligase activity"/>
    <property type="evidence" value="ECO:0007669"/>
    <property type="project" value="UniProtKB-ARBA"/>
</dbReference>
<evidence type="ECO:0000313" key="4">
    <source>
        <dbReference type="EMBL" id="RUQ59829.1"/>
    </source>
</evidence>
<comment type="caution">
    <text evidence="4">The sequence shown here is derived from an EMBL/GenBank/DDBJ whole genome shotgun (WGS) entry which is preliminary data.</text>
</comment>
<feature type="domain" description="AMP-dependent synthetase/ligase" evidence="2">
    <location>
        <begin position="18"/>
        <end position="331"/>
    </location>
</feature>
<feature type="transmembrane region" description="Helical" evidence="1">
    <location>
        <begin position="169"/>
        <end position="190"/>
    </location>
</feature>
<evidence type="ECO:0000259" key="2">
    <source>
        <dbReference type="Pfam" id="PF00501"/>
    </source>
</evidence>
<proteinExistence type="predicted"/>
<dbReference type="PANTHER" id="PTHR43767:SF1">
    <property type="entry name" value="NONRIBOSOMAL PEPTIDE SYNTHASE PES1 (EUROFUNG)-RELATED"/>
    <property type="match status" value="1"/>
</dbReference>
<keyword evidence="1" id="KW-1133">Transmembrane helix</keyword>
<dbReference type="InterPro" id="IPR025110">
    <property type="entry name" value="AMP-bd_C"/>
</dbReference>
<dbReference type="Gene3D" id="3.30.300.30">
    <property type="match status" value="1"/>
</dbReference>
<reference evidence="4 5" key="1">
    <citation type="submission" date="2018-12" db="EMBL/GenBank/DDBJ databases">
        <authorList>
            <person name="Yang Y."/>
        </authorList>
    </citation>
    <scope>NUCLEOTIDE SEQUENCE [LARGE SCALE GENOMIC DNA]</scope>
    <source>
        <strain evidence="4 5">GSF71</strain>
    </source>
</reference>
<dbReference type="PANTHER" id="PTHR43767">
    <property type="entry name" value="LONG-CHAIN-FATTY-ACID--COA LIGASE"/>
    <property type="match status" value="1"/>
</dbReference>
<sequence length="474" mass="49807">MTIPALAALLLDAFRDGRNPCVEDPTRSLRAADIRTHAEAVAERLRGAGIRPDEPVIVQVDGNAADLASFLGVWLAGGVVVPLHARALDATRRDIRERTGARLTVEGAAGTVATDGSAPADRPLLSGAALVIFTSGSTGAPKGAVLGHERFAGKIRALQGMLGFTERSVVLLPLQITFIFGIWVGLLAMTTGARLRMMPKFTPALARDALADGATTAAFVPTMMRALFADPDGAGRAPELRQILTGGEPLGGGLGQRIAAAWPEAGIFDLYGLTETGSCDFCLQPGDHAVGAGSIGRTTGGVEHRIAQGGDGGEGVGELLIRSPFGMLGYLDNPELTEASFTDGHFRTGDLARQRADGFVELVGRSKEIISRGGNKIVPLEIDRLFAAHPDVAAALTTGVPDELLGERIHVLLVPRPGADLDRAALLAWAAERIERFKLPDVIHIGTDLPLGRTGKADRNTLRVLVLREREGGA</sequence>
<dbReference type="RefSeq" id="WP_127005183.1">
    <property type="nucleotide sequence ID" value="NZ_JBNPXW010000021.1"/>
</dbReference>
<dbReference type="PROSITE" id="PS00455">
    <property type="entry name" value="AMP_BINDING"/>
    <property type="match status" value="1"/>
</dbReference>
<protein>
    <submittedName>
        <fullName evidence="4">AMP-dependent synthetase</fullName>
    </submittedName>
</protein>
<keyword evidence="1" id="KW-0812">Transmembrane</keyword>
<dbReference type="Gene3D" id="3.40.50.12780">
    <property type="entry name" value="N-terminal domain of ligase-like"/>
    <property type="match status" value="1"/>
</dbReference>
<dbReference type="InterPro" id="IPR045851">
    <property type="entry name" value="AMP-bd_C_sf"/>
</dbReference>
<keyword evidence="1" id="KW-0472">Membrane</keyword>
<feature type="domain" description="AMP-binding enzyme C-terminal" evidence="3">
    <location>
        <begin position="381"/>
        <end position="456"/>
    </location>
</feature>
<name>A0A433IZ80_9PROT</name>
<evidence type="ECO:0000313" key="5">
    <source>
        <dbReference type="Proteomes" id="UP000280346"/>
    </source>
</evidence>
<dbReference type="InterPro" id="IPR020845">
    <property type="entry name" value="AMP-binding_CS"/>
</dbReference>
<dbReference type="InterPro" id="IPR000873">
    <property type="entry name" value="AMP-dep_synth/lig_dom"/>
</dbReference>
<accession>A0A433IZ80</accession>
<dbReference type="Pfam" id="PF00501">
    <property type="entry name" value="AMP-binding"/>
    <property type="match status" value="1"/>
</dbReference>
<organism evidence="4 5">
    <name type="scientific">Azospirillum doebereinerae</name>
    <dbReference type="NCBI Taxonomy" id="92933"/>
    <lineage>
        <taxon>Bacteria</taxon>
        <taxon>Pseudomonadati</taxon>
        <taxon>Pseudomonadota</taxon>
        <taxon>Alphaproteobacteria</taxon>
        <taxon>Rhodospirillales</taxon>
        <taxon>Azospirillaceae</taxon>
        <taxon>Azospirillum</taxon>
    </lineage>
</organism>
<dbReference type="SUPFAM" id="SSF56801">
    <property type="entry name" value="Acetyl-CoA synthetase-like"/>
    <property type="match status" value="1"/>
</dbReference>
<dbReference type="AlphaFoldDB" id="A0A433IZ80"/>
<dbReference type="InterPro" id="IPR050237">
    <property type="entry name" value="ATP-dep_AMP-bd_enzyme"/>
</dbReference>
<evidence type="ECO:0000259" key="3">
    <source>
        <dbReference type="Pfam" id="PF13193"/>
    </source>
</evidence>